<sequence length="121" mass="14234">MGQGFYSAQFGTEHDYERALNGGPWIIEEHYVLTRMWRRGFEPGEEELTHTLVWARLPKLQLDYYDEELLRSIGNSLGRFIKMDEATRLAIRGHFARICAEVNLAKSLICKYLLERRKSRV</sequence>
<reference evidence="1 2" key="1">
    <citation type="submission" date="2024-04" db="EMBL/GenBank/DDBJ databases">
        <authorList>
            <person name="Fracassetti M."/>
        </authorList>
    </citation>
    <scope>NUCLEOTIDE SEQUENCE [LARGE SCALE GENOMIC DNA]</scope>
</reference>
<proteinExistence type="predicted"/>
<dbReference type="PANTHER" id="PTHR31286:SF99">
    <property type="entry name" value="DUF4283 DOMAIN-CONTAINING PROTEIN"/>
    <property type="match status" value="1"/>
</dbReference>
<accession>A0AAV2DUQ9</accession>
<dbReference type="PANTHER" id="PTHR31286">
    <property type="entry name" value="GLYCINE-RICH CELL WALL STRUCTURAL PROTEIN 1.8-LIKE"/>
    <property type="match status" value="1"/>
</dbReference>
<keyword evidence="2" id="KW-1185">Reference proteome</keyword>
<name>A0AAV2DUQ9_9ROSI</name>
<organism evidence="1 2">
    <name type="scientific">Linum trigynum</name>
    <dbReference type="NCBI Taxonomy" id="586398"/>
    <lineage>
        <taxon>Eukaryota</taxon>
        <taxon>Viridiplantae</taxon>
        <taxon>Streptophyta</taxon>
        <taxon>Embryophyta</taxon>
        <taxon>Tracheophyta</taxon>
        <taxon>Spermatophyta</taxon>
        <taxon>Magnoliopsida</taxon>
        <taxon>eudicotyledons</taxon>
        <taxon>Gunneridae</taxon>
        <taxon>Pentapetalae</taxon>
        <taxon>rosids</taxon>
        <taxon>fabids</taxon>
        <taxon>Malpighiales</taxon>
        <taxon>Linaceae</taxon>
        <taxon>Linum</taxon>
    </lineage>
</organism>
<dbReference type="Proteomes" id="UP001497516">
    <property type="component" value="Chromosome 3"/>
</dbReference>
<evidence type="ECO:0000313" key="1">
    <source>
        <dbReference type="EMBL" id="CAL1377259.1"/>
    </source>
</evidence>
<protein>
    <recommendedName>
        <fullName evidence="3">DUF4283 domain-containing protein</fullName>
    </recommendedName>
</protein>
<dbReference type="AlphaFoldDB" id="A0AAV2DUQ9"/>
<dbReference type="EMBL" id="OZ034816">
    <property type="protein sequence ID" value="CAL1377259.1"/>
    <property type="molecule type" value="Genomic_DNA"/>
</dbReference>
<evidence type="ECO:0000313" key="2">
    <source>
        <dbReference type="Proteomes" id="UP001497516"/>
    </source>
</evidence>
<gene>
    <name evidence="1" type="ORF">LTRI10_LOCUS18921</name>
</gene>
<evidence type="ECO:0008006" key="3">
    <source>
        <dbReference type="Google" id="ProtNLM"/>
    </source>
</evidence>
<dbReference type="InterPro" id="IPR040256">
    <property type="entry name" value="At4g02000-like"/>
</dbReference>